<protein>
    <recommendedName>
        <fullName evidence="1">Amidohydrolase 3 domain-containing protein</fullName>
    </recommendedName>
</protein>
<dbReference type="InterPro" id="IPR011059">
    <property type="entry name" value="Metal-dep_hydrolase_composite"/>
</dbReference>
<dbReference type="Pfam" id="PF07969">
    <property type="entry name" value="Amidohydro_3"/>
    <property type="match status" value="1"/>
</dbReference>
<evidence type="ECO:0000313" key="2">
    <source>
        <dbReference type="EMBL" id="KON29413.1"/>
    </source>
</evidence>
<dbReference type="InterPro" id="IPR013108">
    <property type="entry name" value="Amidohydro_3"/>
</dbReference>
<dbReference type="EMBL" id="LFWZ01000065">
    <property type="protein sequence ID" value="KON29413.1"/>
    <property type="molecule type" value="Genomic_DNA"/>
</dbReference>
<dbReference type="Gene3D" id="3.20.20.140">
    <property type="entry name" value="Metal-dependent hydrolases"/>
    <property type="match status" value="1"/>
</dbReference>
<proteinExistence type="predicted"/>
<dbReference type="Proteomes" id="UP000037210">
    <property type="component" value="Unassembled WGS sequence"/>
</dbReference>
<organism evidence="2 3">
    <name type="scientific">miscellaneous Crenarchaeota group-15 archaeon DG-45</name>
    <dbReference type="NCBI Taxonomy" id="1685127"/>
    <lineage>
        <taxon>Archaea</taxon>
        <taxon>Candidatus Bathyarchaeota</taxon>
        <taxon>MCG-15</taxon>
    </lineage>
</organism>
<name>A0A0M0BLI1_9ARCH</name>
<dbReference type="AlphaFoldDB" id="A0A0M0BLI1"/>
<dbReference type="GO" id="GO:0016810">
    <property type="term" value="F:hydrolase activity, acting on carbon-nitrogen (but not peptide) bonds"/>
    <property type="evidence" value="ECO:0007669"/>
    <property type="project" value="InterPro"/>
</dbReference>
<dbReference type="Gene3D" id="3.10.310.70">
    <property type="match status" value="1"/>
</dbReference>
<comment type="caution">
    <text evidence="2">The sequence shown here is derived from an EMBL/GenBank/DDBJ whole genome shotgun (WGS) entry which is preliminary data.</text>
</comment>
<dbReference type="Gene3D" id="2.30.40.10">
    <property type="entry name" value="Urease, subunit C, domain 1"/>
    <property type="match status" value="1"/>
</dbReference>
<evidence type="ECO:0000313" key="3">
    <source>
        <dbReference type="Proteomes" id="UP000037210"/>
    </source>
</evidence>
<accession>A0A0M0BLI1</accession>
<dbReference type="SUPFAM" id="SSF51556">
    <property type="entry name" value="Metallo-dependent hydrolases"/>
    <property type="match status" value="1"/>
</dbReference>
<dbReference type="CDD" id="cd01300">
    <property type="entry name" value="YtcJ_like"/>
    <property type="match status" value="1"/>
</dbReference>
<dbReference type="PANTHER" id="PTHR22642:SF2">
    <property type="entry name" value="PROTEIN LONG AFTER FAR-RED 3"/>
    <property type="match status" value="1"/>
</dbReference>
<evidence type="ECO:0000259" key="1">
    <source>
        <dbReference type="Pfam" id="PF07969"/>
    </source>
</evidence>
<gene>
    <name evidence="2" type="ORF">AC482_06555</name>
</gene>
<reference evidence="2 3" key="1">
    <citation type="submission" date="2015-06" db="EMBL/GenBank/DDBJ databases">
        <title>New insights into the roles of widespread benthic archaea in carbon and nitrogen cycling.</title>
        <authorList>
            <person name="Lazar C.S."/>
            <person name="Baker B.J."/>
            <person name="Seitz K.W."/>
            <person name="Hyde A.S."/>
            <person name="Dick G.J."/>
            <person name="Hinrichs K.-U."/>
            <person name="Teske A.P."/>
        </authorList>
    </citation>
    <scope>NUCLEOTIDE SEQUENCE [LARGE SCALE GENOMIC DNA]</scope>
    <source>
        <strain evidence="2">DG-45</strain>
    </source>
</reference>
<dbReference type="SUPFAM" id="SSF51338">
    <property type="entry name" value="Composite domain of metallo-dependent hydrolases"/>
    <property type="match status" value="1"/>
</dbReference>
<sequence>MSADLVLSNGKIVTVDEGESIAEAVAVKFGRILAVGSNDEIERLVGDGTEVIDLGGRTVIPGLIDSHCHMASSGKLRMLTVDLSEEAGVKSIADIQARIAERARATPRGQWIIGMQEDDAKLAEKRHPTRWELDEATRDHPVFISTVGGHFYMVNSRALEMAGVTKETPDPVGGKFDRDPETGELTGGLHEKATDVVMPEGPFRVETTREIAAEGARRMLMDCAAAGLTMVYDMAMDGAEIRALLDLKNRGELPIRVRIDVPIELFPEMNKVGIYRGMGDNWARICGLKFFFDGAISARTAAVSEPYLNQPDFYGVWATTREIATRTIMEAYEAGYRISAHANGDSAIEMFLDIMEEAQARYPREDPRNRDIHCTVVNPELVARIRELGILPTIFGPYPYYHGDKLIPAFGEKRLEWMFAARSFLDAGVKVAAHSDHHAGPYPPLMGIHAHVNRVTKAGRPIGRSQRVSVMEALRLYTINAAYHSFDEDALGSIEPGKLADFVVLGEDILTVPPETIIDIPVDMTIVGGEVVHKREGA</sequence>
<dbReference type="InterPro" id="IPR032466">
    <property type="entry name" value="Metal_Hydrolase"/>
</dbReference>
<dbReference type="InterPro" id="IPR033932">
    <property type="entry name" value="YtcJ-like"/>
</dbReference>
<feature type="domain" description="Amidohydrolase 3" evidence="1">
    <location>
        <begin position="50"/>
        <end position="533"/>
    </location>
</feature>
<dbReference type="PANTHER" id="PTHR22642">
    <property type="entry name" value="IMIDAZOLONEPROPIONASE"/>
    <property type="match status" value="1"/>
</dbReference>